<dbReference type="InterPro" id="IPR027417">
    <property type="entry name" value="P-loop_NTPase"/>
</dbReference>
<organism evidence="1 3">
    <name type="scientific">Ferroplasma acidiphilum</name>
    <dbReference type="NCBI Taxonomy" id="74969"/>
    <lineage>
        <taxon>Archaea</taxon>
        <taxon>Methanobacteriati</taxon>
        <taxon>Thermoplasmatota</taxon>
        <taxon>Thermoplasmata</taxon>
        <taxon>Thermoplasmatales</taxon>
        <taxon>Ferroplasmaceae</taxon>
        <taxon>Ferroplasma</taxon>
    </lineage>
</organism>
<dbReference type="GO" id="GO:0016301">
    <property type="term" value="F:kinase activity"/>
    <property type="evidence" value="ECO:0007669"/>
    <property type="project" value="UniProtKB-KW"/>
</dbReference>
<dbReference type="GeneID" id="16025089"/>
<protein>
    <submittedName>
        <fullName evidence="1">2-phosphoglycerate kinase</fullName>
    </submittedName>
</protein>
<name>A0A1V0N6D6_9ARCH</name>
<reference evidence="2 4" key="2">
    <citation type="submission" date="2020-05" db="EMBL/GenBank/DDBJ databases">
        <authorList>
            <person name="Zhang R."/>
        </authorList>
    </citation>
    <scope>NUCLEOTIDE SEQUENCE [LARGE SCALE GENOMIC DNA]</scope>
    <source>
        <strain evidence="2 4">DSM 28986</strain>
    </source>
</reference>
<dbReference type="SUPFAM" id="SSF52540">
    <property type="entry name" value="P-loop containing nucleoside triphosphate hydrolases"/>
    <property type="match status" value="1"/>
</dbReference>
<dbReference type="RefSeq" id="WP_009886959.1">
    <property type="nucleotide sequence ID" value="NZ_CP015363.1"/>
</dbReference>
<dbReference type="Proteomes" id="UP000546917">
    <property type="component" value="Unassembled WGS sequence"/>
</dbReference>
<dbReference type="STRING" id="74969.FAD_1810"/>
<dbReference type="EMBL" id="JABGBP010000045">
    <property type="protein sequence ID" value="NOL59575.1"/>
    <property type="molecule type" value="Genomic_DNA"/>
</dbReference>
<reference evidence="1 3" key="1">
    <citation type="submission" date="2011-10" db="EMBL/GenBank/DDBJ databases">
        <title>Metabolic and evolutionary patterns in the extreme acidophile Ferroplasma acidiphilum.</title>
        <authorList>
            <person name="Golyshina O.V."/>
            <person name="Kozyavkin S.A."/>
            <person name="Tatusov R.L."/>
            <person name="Slesarev A.I."/>
            <person name="Golyshin P.N."/>
        </authorList>
    </citation>
    <scope>NUCLEOTIDE SEQUENCE [LARGE SCALE GENOMIC DNA]</scope>
    <source>
        <strain evidence="1">Berkeley</strain>
        <strain evidence="3">Y</strain>
    </source>
</reference>
<gene>
    <name evidence="1" type="primary">pgk2</name>
    <name evidence="1" type="ORF">FAD_1810</name>
    <name evidence="2" type="ORF">HLB00_01830</name>
</gene>
<dbReference type="Gene3D" id="3.40.50.300">
    <property type="entry name" value="P-loop containing nucleotide triphosphate hydrolases"/>
    <property type="match status" value="1"/>
</dbReference>
<dbReference type="OrthoDB" id="31230at2157"/>
<dbReference type="PANTHER" id="PTHR33477">
    <property type="entry name" value="P-LOOP NTPASE DOMAIN-CONTAINING PROTEIN LPA1 HOMOLOG 1"/>
    <property type="match status" value="1"/>
</dbReference>
<keyword evidence="1" id="KW-0418">Kinase</keyword>
<evidence type="ECO:0000313" key="1">
    <source>
        <dbReference type="EMBL" id="ARD85649.1"/>
    </source>
</evidence>
<dbReference type="Proteomes" id="UP000192050">
    <property type="component" value="Chromosome"/>
</dbReference>
<accession>A0A1V0N6D6</accession>
<dbReference type="EMBL" id="CP015363">
    <property type="protein sequence ID" value="ARD85649.1"/>
    <property type="molecule type" value="Genomic_DNA"/>
</dbReference>
<evidence type="ECO:0000313" key="3">
    <source>
        <dbReference type="Proteomes" id="UP000192050"/>
    </source>
</evidence>
<dbReference type="NCBIfam" id="NF008996">
    <property type="entry name" value="PRK12339.1"/>
    <property type="match status" value="1"/>
</dbReference>
<dbReference type="GeneID" id="31677300"/>
<keyword evidence="3" id="KW-1185">Reference proteome</keyword>
<proteinExistence type="predicted"/>
<keyword evidence="1" id="KW-0808">Transferase</keyword>
<evidence type="ECO:0000313" key="2">
    <source>
        <dbReference type="EMBL" id="NOL59575.1"/>
    </source>
</evidence>
<evidence type="ECO:0000313" key="4">
    <source>
        <dbReference type="Proteomes" id="UP000546917"/>
    </source>
</evidence>
<dbReference type="AlphaFoldDB" id="A0A1V0N6D6"/>
<sequence>MIPVILIGGIPGVGKTSLSGFISREFNINIILSGDYLREFLRPYADNPAMGESVYNAYRIYGEKNEENIIKGYLNQSEFMYKGINAVLRRSIDNGEPLILETLYFNPEMIASDIRNKIIMIYIHIPDKSLHGNRLKERIDYTHFNSPGERLVEQLPVYSVIEKYSMDHCGDDVFIVDNTDFPITKNTLINYIKGQINH</sequence>
<dbReference type="PANTHER" id="PTHR33477:SF3">
    <property type="entry name" value="P-LOOP NTPASE DOMAIN-CONTAINING PROTEIN LPA1 HOMOLOG 1"/>
    <property type="match status" value="1"/>
</dbReference>
<dbReference type="Pfam" id="PF13207">
    <property type="entry name" value="AAA_17"/>
    <property type="match status" value="1"/>
</dbReference>
<dbReference type="KEGG" id="fai:FAD_1810"/>